<feature type="compositionally biased region" description="Low complexity" evidence="1">
    <location>
        <begin position="26"/>
        <end position="41"/>
    </location>
</feature>
<gene>
    <name evidence="2" type="ORF">OIU84_018332</name>
</gene>
<dbReference type="InterPro" id="IPR008507">
    <property type="entry name" value="DUF789"/>
</dbReference>
<dbReference type="Proteomes" id="UP001162972">
    <property type="component" value="Chromosome 10"/>
</dbReference>
<evidence type="ECO:0000313" key="2">
    <source>
        <dbReference type="EMBL" id="KAJ6430800.1"/>
    </source>
</evidence>
<sequence length="467" mass="52429">MSGSGGVSIARNRGENRFYVSPGIRKQQQLQQLKQQQQQQKPSISKNSTVENEKKKESDQCGSNCSVSGRVEPESNSTNLDRFLEFTTPVVPAQFLPKTSVRGWRTCEVQHHQNMYFVLGDLWESFKEWSAYGAGVPLLLNGSETVVQYYVPYLSGIQLYIDPSQPSLRLRALCCNSLCPYSIVTVDPSQMGPPTYVLSKVHLLPPGMFADFLKLLCLIMMKRRPGEESDTESSRDTCSDGSSDYGAGRVASNGVWEPWNQQNVIDANIKSLNRLSLRNKPFRGSSSDECEISNPPGRLIFEYMEYASPFTRQPLADQILVLASQFPKLKTLRSCDLSPSSWISVAWYPIYRIPMGPTLQNLDACFLTYHSLSTSFQSQSIEGMQLHGSTVRELHRSDMTLKLPLPTFGLASYKFKVAFWNPSGVYECQKAGSLLRAADNWLKLLQDSQTSVIFLALPAHLLEEVKE</sequence>
<dbReference type="PANTHER" id="PTHR31343">
    <property type="entry name" value="T15D22.8"/>
    <property type="match status" value="1"/>
</dbReference>
<dbReference type="PANTHER" id="PTHR31343:SF8">
    <property type="entry name" value="OS07G0246600 PROTEIN"/>
    <property type="match status" value="1"/>
</dbReference>
<evidence type="ECO:0000256" key="1">
    <source>
        <dbReference type="SAM" id="MobiDB-lite"/>
    </source>
</evidence>
<name>A0AAD6KXM9_9ROSI</name>
<keyword evidence="3" id="KW-1185">Reference proteome</keyword>
<dbReference type="Pfam" id="PF05623">
    <property type="entry name" value="DUF789"/>
    <property type="match status" value="1"/>
</dbReference>
<dbReference type="AlphaFoldDB" id="A0AAD6KXM9"/>
<proteinExistence type="predicted"/>
<reference evidence="2 3" key="1">
    <citation type="journal article" date="2023" name="Int. J. Mol. Sci.">
        <title>De Novo Assembly and Annotation of 11 Diverse Shrub Willow (Salix) Genomes Reveals Novel Gene Organization in Sex-Linked Regions.</title>
        <authorList>
            <person name="Hyden B."/>
            <person name="Feng K."/>
            <person name="Yates T.B."/>
            <person name="Jawdy S."/>
            <person name="Cereghino C."/>
            <person name="Smart L.B."/>
            <person name="Muchero W."/>
        </authorList>
    </citation>
    <scope>NUCLEOTIDE SEQUENCE [LARGE SCALE GENOMIC DNA]</scope>
    <source>
        <tissue evidence="2">Shoot tip</tissue>
    </source>
</reference>
<organism evidence="2 3">
    <name type="scientific">Salix udensis</name>
    <dbReference type="NCBI Taxonomy" id="889485"/>
    <lineage>
        <taxon>Eukaryota</taxon>
        <taxon>Viridiplantae</taxon>
        <taxon>Streptophyta</taxon>
        <taxon>Embryophyta</taxon>
        <taxon>Tracheophyta</taxon>
        <taxon>Spermatophyta</taxon>
        <taxon>Magnoliopsida</taxon>
        <taxon>eudicotyledons</taxon>
        <taxon>Gunneridae</taxon>
        <taxon>Pentapetalae</taxon>
        <taxon>rosids</taxon>
        <taxon>fabids</taxon>
        <taxon>Malpighiales</taxon>
        <taxon>Salicaceae</taxon>
        <taxon>Saliceae</taxon>
        <taxon>Salix</taxon>
    </lineage>
</organism>
<dbReference type="EMBL" id="JAPFFJ010000003">
    <property type="protein sequence ID" value="KAJ6430800.1"/>
    <property type="molecule type" value="Genomic_DNA"/>
</dbReference>
<accession>A0AAD6KXM9</accession>
<protein>
    <submittedName>
        <fullName evidence="2">Uncharacterized protein</fullName>
    </submittedName>
</protein>
<feature type="region of interest" description="Disordered" evidence="1">
    <location>
        <begin position="1"/>
        <end position="76"/>
    </location>
</feature>
<evidence type="ECO:0000313" key="3">
    <source>
        <dbReference type="Proteomes" id="UP001162972"/>
    </source>
</evidence>
<comment type="caution">
    <text evidence="2">The sequence shown here is derived from an EMBL/GenBank/DDBJ whole genome shotgun (WGS) entry which is preliminary data.</text>
</comment>